<evidence type="ECO:0000256" key="1">
    <source>
        <dbReference type="SAM" id="Coils"/>
    </source>
</evidence>
<dbReference type="AlphaFoldDB" id="A0AAE0FAG7"/>
<comment type="caution">
    <text evidence="3">The sequence shown here is derived from an EMBL/GenBank/DDBJ whole genome shotgun (WGS) entry which is preliminary data.</text>
</comment>
<keyword evidence="4" id="KW-1185">Reference proteome</keyword>
<protein>
    <submittedName>
        <fullName evidence="3">Uncharacterized protein</fullName>
    </submittedName>
</protein>
<feature type="region of interest" description="Disordered" evidence="2">
    <location>
        <begin position="112"/>
        <end position="139"/>
    </location>
</feature>
<organism evidence="3 4">
    <name type="scientific">Cymbomonas tetramitiformis</name>
    <dbReference type="NCBI Taxonomy" id="36881"/>
    <lineage>
        <taxon>Eukaryota</taxon>
        <taxon>Viridiplantae</taxon>
        <taxon>Chlorophyta</taxon>
        <taxon>Pyramimonadophyceae</taxon>
        <taxon>Pyramimonadales</taxon>
        <taxon>Pyramimonadaceae</taxon>
        <taxon>Cymbomonas</taxon>
    </lineage>
</organism>
<evidence type="ECO:0000256" key="2">
    <source>
        <dbReference type="SAM" id="MobiDB-lite"/>
    </source>
</evidence>
<proteinExistence type="predicted"/>
<name>A0AAE0FAG7_9CHLO</name>
<keyword evidence="1" id="KW-0175">Coiled coil</keyword>
<evidence type="ECO:0000313" key="3">
    <source>
        <dbReference type="EMBL" id="KAK3256074.1"/>
    </source>
</evidence>
<evidence type="ECO:0000313" key="4">
    <source>
        <dbReference type="Proteomes" id="UP001190700"/>
    </source>
</evidence>
<feature type="coiled-coil region" evidence="1">
    <location>
        <begin position="55"/>
        <end position="97"/>
    </location>
</feature>
<dbReference type="EMBL" id="LGRX02021980">
    <property type="protein sequence ID" value="KAK3256074.1"/>
    <property type="molecule type" value="Genomic_DNA"/>
</dbReference>
<feature type="non-terminal residue" evidence="3">
    <location>
        <position position="1"/>
    </location>
</feature>
<reference evidence="3 4" key="1">
    <citation type="journal article" date="2015" name="Genome Biol. Evol.">
        <title>Comparative Genomics of a Bacterivorous Green Alga Reveals Evolutionary Causalities and Consequences of Phago-Mixotrophic Mode of Nutrition.</title>
        <authorList>
            <person name="Burns J.A."/>
            <person name="Paasch A."/>
            <person name="Narechania A."/>
            <person name="Kim E."/>
        </authorList>
    </citation>
    <scope>NUCLEOTIDE SEQUENCE [LARGE SCALE GENOMIC DNA]</scope>
    <source>
        <strain evidence="3 4">PLY_AMNH</strain>
    </source>
</reference>
<feature type="non-terminal residue" evidence="3">
    <location>
        <position position="393"/>
    </location>
</feature>
<sequence>AGEQQATNVGQVFAGNESVAASAVFDTAMASEDQYSPELQAAIEKELNSNRVDRLIRVEALKEQAAEANKRQEESQRLQQLKEKEILRARLQAAEARLQALAPPRRRQLLAGSRTHPARVPACSEPRREEQPPVSGADLRRSSAIGSVLLGLGVSCALPAGNALARWSAVFQLSASRLNEAQRRADSSHAKKRPEVHNNAYVPSTANLGTAAASSAAAGIEAPVTPRTPGYSADLPDELYMNDDEVRAARTPNPMCREGQQLKAFRNWSKGGACRVWAARWVHLPYCRVTITVWTSGWQFDDEQPSTLMTLGVEKDKLPPQLVSRLPHGHPSAFSLPPSLCAHPSQAPLPLVLPPLSLRLLSPPVHPAVLSVHPAVLSVQPVVLSARPAIPPA</sequence>
<dbReference type="Proteomes" id="UP001190700">
    <property type="component" value="Unassembled WGS sequence"/>
</dbReference>
<accession>A0AAE0FAG7</accession>
<gene>
    <name evidence="3" type="ORF">CYMTET_34771</name>
</gene>